<keyword evidence="9" id="KW-0961">Cell wall biogenesis/degradation</keyword>
<organism evidence="13 14">
    <name type="scientific">Pseudahrensia aquimaris</name>
    <dbReference type="NCBI Taxonomy" id="744461"/>
    <lineage>
        <taxon>Bacteria</taxon>
        <taxon>Pseudomonadati</taxon>
        <taxon>Pseudomonadota</taxon>
        <taxon>Alphaproteobacteria</taxon>
        <taxon>Hyphomicrobiales</taxon>
        <taxon>Ahrensiaceae</taxon>
        <taxon>Pseudahrensia</taxon>
    </lineage>
</organism>
<comment type="caution">
    <text evidence="13">The sequence shown here is derived from an EMBL/GenBank/DDBJ whole genome shotgun (WGS) entry which is preliminary data.</text>
</comment>
<keyword evidence="8" id="KW-0482">Metalloprotease</keyword>
<dbReference type="EMBL" id="JBHTJV010000002">
    <property type="protein sequence ID" value="MFD0915160.1"/>
    <property type="molecule type" value="Genomic_DNA"/>
</dbReference>
<evidence type="ECO:0000256" key="5">
    <source>
        <dbReference type="ARBA" id="ARBA00022729"/>
    </source>
</evidence>
<evidence type="ECO:0000256" key="10">
    <source>
        <dbReference type="ARBA" id="ARBA00093448"/>
    </source>
</evidence>
<evidence type="ECO:0000256" key="9">
    <source>
        <dbReference type="ARBA" id="ARBA00023316"/>
    </source>
</evidence>
<dbReference type="PANTHER" id="PTHR37425">
    <property type="match status" value="1"/>
</dbReference>
<dbReference type="RefSeq" id="WP_377211010.1">
    <property type="nucleotide sequence ID" value="NZ_JBHTJV010000002.1"/>
</dbReference>
<proteinExistence type="inferred from homology"/>
<comment type="similarity">
    <text evidence="10">Belongs to the peptidase M15 family.</text>
</comment>
<accession>A0ABW3FA68</accession>
<feature type="compositionally biased region" description="Pro residues" evidence="12">
    <location>
        <begin position="291"/>
        <end position="300"/>
    </location>
</feature>
<name>A0ABW3FA68_9HYPH</name>
<protein>
    <recommendedName>
        <fullName evidence="11">Murein endopeptidase K</fullName>
    </recommendedName>
</protein>
<dbReference type="InterPro" id="IPR009045">
    <property type="entry name" value="Zn_M74/Hedgehog-like"/>
</dbReference>
<evidence type="ECO:0000256" key="1">
    <source>
        <dbReference type="ARBA" id="ARBA00001947"/>
    </source>
</evidence>
<dbReference type="InterPro" id="IPR010275">
    <property type="entry name" value="MepK"/>
</dbReference>
<evidence type="ECO:0000256" key="7">
    <source>
        <dbReference type="ARBA" id="ARBA00022833"/>
    </source>
</evidence>
<keyword evidence="7" id="KW-0862">Zinc</keyword>
<keyword evidence="6" id="KW-0378">Hydrolase</keyword>
<reference evidence="14" key="1">
    <citation type="journal article" date="2019" name="Int. J. Syst. Evol. Microbiol.">
        <title>The Global Catalogue of Microorganisms (GCM) 10K type strain sequencing project: providing services to taxonomists for standard genome sequencing and annotation.</title>
        <authorList>
            <consortium name="The Broad Institute Genomics Platform"/>
            <consortium name="The Broad Institute Genome Sequencing Center for Infectious Disease"/>
            <person name="Wu L."/>
            <person name="Ma J."/>
        </authorList>
    </citation>
    <scope>NUCLEOTIDE SEQUENCE [LARGE SCALE GENOMIC DNA]</scope>
    <source>
        <strain evidence="14">CCUG 60023</strain>
    </source>
</reference>
<evidence type="ECO:0000256" key="4">
    <source>
        <dbReference type="ARBA" id="ARBA00022723"/>
    </source>
</evidence>
<evidence type="ECO:0000256" key="2">
    <source>
        <dbReference type="ARBA" id="ARBA00004776"/>
    </source>
</evidence>
<keyword evidence="3" id="KW-0645">Protease</keyword>
<dbReference type="SUPFAM" id="SSF55166">
    <property type="entry name" value="Hedgehog/DD-peptidase"/>
    <property type="match status" value="1"/>
</dbReference>
<dbReference type="Pfam" id="PF05951">
    <property type="entry name" value="Peptidase_M15_2"/>
    <property type="match status" value="1"/>
</dbReference>
<dbReference type="Gene3D" id="3.30.1380.10">
    <property type="match status" value="1"/>
</dbReference>
<comment type="cofactor">
    <cofactor evidence="1">
        <name>Zn(2+)</name>
        <dbReference type="ChEBI" id="CHEBI:29105"/>
    </cofactor>
</comment>
<dbReference type="PANTHER" id="PTHR37425:SF1">
    <property type="entry name" value="OUTER MEMBRANE PROTEIN"/>
    <property type="match status" value="1"/>
</dbReference>
<evidence type="ECO:0000256" key="11">
    <source>
        <dbReference type="ARBA" id="ARBA00093666"/>
    </source>
</evidence>
<feature type="region of interest" description="Disordered" evidence="12">
    <location>
        <begin position="256"/>
        <end position="302"/>
    </location>
</feature>
<evidence type="ECO:0000313" key="13">
    <source>
        <dbReference type="EMBL" id="MFD0915160.1"/>
    </source>
</evidence>
<evidence type="ECO:0000256" key="8">
    <source>
        <dbReference type="ARBA" id="ARBA00023049"/>
    </source>
</evidence>
<evidence type="ECO:0000313" key="14">
    <source>
        <dbReference type="Proteomes" id="UP001597101"/>
    </source>
</evidence>
<keyword evidence="4" id="KW-0479">Metal-binding</keyword>
<gene>
    <name evidence="13" type="ORF">ACFQ14_01945</name>
</gene>
<dbReference type="CDD" id="cd14844">
    <property type="entry name" value="Zn-DD-carboxypeptidase_like"/>
    <property type="match status" value="1"/>
</dbReference>
<comment type="pathway">
    <text evidence="2">Cell wall biogenesis; cell wall polysaccharide biosynthesis.</text>
</comment>
<evidence type="ECO:0000256" key="12">
    <source>
        <dbReference type="SAM" id="MobiDB-lite"/>
    </source>
</evidence>
<dbReference type="Proteomes" id="UP001597101">
    <property type="component" value="Unassembled WGS sequence"/>
</dbReference>
<keyword evidence="5" id="KW-0732">Signal</keyword>
<evidence type="ECO:0000256" key="3">
    <source>
        <dbReference type="ARBA" id="ARBA00022670"/>
    </source>
</evidence>
<feature type="region of interest" description="Disordered" evidence="12">
    <location>
        <begin position="459"/>
        <end position="479"/>
    </location>
</feature>
<keyword evidence="14" id="KW-1185">Reference proteome</keyword>
<sequence length="601" mass="65164">MASLGVSTCKSAERVFGSAFAAPAFALRALVLLLAFLLTFASVALANAETRTLRMYYTHTKESITVTYKKNGKYQKSGLRKLNRFLRDFRRNEPTRMDPELFDIVWEIYQASGSRKPIHVISGYRSPRTNKMLRRRGRKVAKNSQHTRGKALDFFLPDVPVSKLRALALKAHAGGVGFYRGSFIHVDTGRVRHWPRMSRRQLSKVFPRGRTIHVPSDGRKMKGYKTAAANLRKGLNYDGSRRLTGAKPTLLARIFNNSGGDGDESEGNTNVAEAKPTPAKKPKRAVAAKPAPKPAAPKGPDPFAQEVAAVSAQRGNEQDEAAKAAERIARVIVPTPRPRIAVPESEPQVAQAPVEEAQTELALATPSPETPIVRPVVDVNERTGNTVASGPTADELDALKSRIQTALARQRQLSAAERATEQLTQRVAKLAVPAPRTPAKQEPDKPVLQAALQPTAPIVTTPSWRQPEPEVAPVSQVPTPAAESIAAPKVAAKAADEPALKEKAPAVVANKSVQQPTASMIGELALGNLEGETVKEWAIATSTRVGPIAALQAPSFDQGTRRIMPGSVYSPGFESSRKKIRSDRFTGRAMTRVAFARVAMN</sequence>
<evidence type="ECO:0000256" key="6">
    <source>
        <dbReference type="ARBA" id="ARBA00022801"/>
    </source>
</evidence>